<name>A0A0K1EKW1_CHOCO</name>
<feature type="chain" id="PRO_5005459620" description="Secreted protein" evidence="2">
    <location>
        <begin position="45"/>
        <end position="370"/>
    </location>
</feature>
<organism evidence="3 4">
    <name type="scientific">Chondromyces crocatus</name>
    <dbReference type="NCBI Taxonomy" id="52"/>
    <lineage>
        <taxon>Bacteria</taxon>
        <taxon>Pseudomonadati</taxon>
        <taxon>Myxococcota</taxon>
        <taxon>Polyangia</taxon>
        <taxon>Polyangiales</taxon>
        <taxon>Polyangiaceae</taxon>
        <taxon>Chondromyces</taxon>
    </lineage>
</organism>
<gene>
    <name evidence="3" type="ORF">CMC5_054590</name>
</gene>
<proteinExistence type="predicted"/>
<feature type="compositionally biased region" description="Low complexity" evidence="1">
    <location>
        <begin position="165"/>
        <end position="188"/>
    </location>
</feature>
<dbReference type="RefSeq" id="WP_050433097.1">
    <property type="nucleotide sequence ID" value="NZ_CP012159.1"/>
</dbReference>
<evidence type="ECO:0000256" key="2">
    <source>
        <dbReference type="SAM" id="SignalP"/>
    </source>
</evidence>
<accession>A0A0K1EKW1</accession>
<reference evidence="3 4" key="1">
    <citation type="submission" date="2015-07" db="EMBL/GenBank/DDBJ databases">
        <title>Genome analysis of myxobacterium Chondromyces crocatus Cm c5 reveals a high potential for natural compound synthesis and the genetic basis for the loss of fruiting body formation.</title>
        <authorList>
            <person name="Zaburannyi N."/>
            <person name="Bunk B."/>
            <person name="Maier J."/>
            <person name="Overmann J."/>
            <person name="Mueller R."/>
        </authorList>
    </citation>
    <scope>NUCLEOTIDE SEQUENCE [LARGE SCALE GENOMIC DNA]</scope>
    <source>
        <strain evidence="3 4">Cm c5</strain>
    </source>
</reference>
<evidence type="ECO:0000313" key="3">
    <source>
        <dbReference type="EMBL" id="AKT41292.1"/>
    </source>
</evidence>
<dbReference type="STRING" id="52.CMC5_054590"/>
<keyword evidence="4" id="KW-1185">Reference proteome</keyword>
<dbReference type="EMBL" id="CP012159">
    <property type="protein sequence ID" value="AKT41292.1"/>
    <property type="molecule type" value="Genomic_DNA"/>
</dbReference>
<dbReference type="Proteomes" id="UP000067626">
    <property type="component" value="Chromosome"/>
</dbReference>
<dbReference type="AlphaFoldDB" id="A0A0K1EKW1"/>
<evidence type="ECO:0000313" key="4">
    <source>
        <dbReference type="Proteomes" id="UP000067626"/>
    </source>
</evidence>
<protein>
    <recommendedName>
        <fullName evidence="5">Secreted protein</fullName>
    </recommendedName>
</protein>
<feature type="signal peptide" evidence="2">
    <location>
        <begin position="1"/>
        <end position="44"/>
    </location>
</feature>
<feature type="region of interest" description="Disordered" evidence="1">
    <location>
        <begin position="147"/>
        <end position="188"/>
    </location>
</feature>
<feature type="compositionally biased region" description="Pro residues" evidence="1">
    <location>
        <begin position="150"/>
        <end position="164"/>
    </location>
</feature>
<sequence length="370" mass="37444">MSAPSLPSSRRRLSGAGALASGFAAASTRALLATTLLGASPAVAQETASSPLARLTVTRTAEATDCPDAAALTAAVEVAMKRPALDDASEEAAADTYEVRIFREDDAYAAVLRAGDLTRRISDPGPTCAGLAEALAITLAILLDSEAPPRAEPAPPSPAPPSPATPSARSTRRAPGSTPTATPTPAPSARAWDVSLDLGVSQTLGVLTPFSWAFHAEASLRLERVSFGAGAIWMPTRTLDVTPGQVDITLALATARACAAIAGHLEGPRLSVCAQPMVGAFSGAGRGYDPDRQVTVPWAALGALLLGEGPIAGPLGWSLRGAVVAPLVSEELTIDRVDGPAGAQALSVISAFTPSPIGFSLGAGLRVSIP</sequence>
<evidence type="ECO:0000256" key="1">
    <source>
        <dbReference type="SAM" id="MobiDB-lite"/>
    </source>
</evidence>
<evidence type="ECO:0008006" key="5">
    <source>
        <dbReference type="Google" id="ProtNLM"/>
    </source>
</evidence>
<dbReference type="KEGG" id="ccro:CMC5_054590"/>
<keyword evidence="2" id="KW-0732">Signal</keyword>